<dbReference type="Proteomes" id="UP001589776">
    <property type="component" value="Unassembled WGS sequence"/>
</dbReference>
<evidence type="ECO:0000256" key="2">
    <source>
        <dbReference type="ARBA" id="ARBA00023125"/>
    </source>
</evidence>
<reference evidence="7 8" key="1">
    <citation type="submission" date="2024-09" db="EMBL/GenBank/DDBJ databases">
        <authorList>
            <person name="Sun Q."/>
            <person name="Mori K."/>
        </authorList>
    </citation>
    <scope>NUCLEOTIDE SEQUENCE [LARGE SCALE GENOMIC DNA]</scope>
    <source>
        <strain evidence="7 8">CCM 7759</strain>
    </source>
</reference>
<keyword evidence="8" id="KW-1185">Reference proteome</keyword>
<dbReference type="InterPro" id="IPR020449">
    <property type="entry name" value="Tscrpt_reg_AraC-type_HTH"/>
</dbReference>
<keyword evidence="4" id="KW-0597">Phosphoprotein</keyword>
<dbReference type="SMART" id="SM00342">
    <property type="entry name" value="HTH_ARAC"/>
    <property type="match status" value="1"/>
</dbReference>
<dbReference type="InterPro" id="IPR018060">
    <property type="entry name" value="HTH_AraC"/>
</dbReference>
<dbReference type="SUPFAM" id="SSF52172">
    <property type="entry name" value="CheY-like"/>
    <property type="match status" value="1"/>
</dbReference>
<dbReference type="PROSITE" id="PS01124">
    <property type="entry name" value="HTH_ARAC_FAMILY_2"/>
    <property type="match status" value="1"/>
</dbReference>
<feature type="domain" description="HTH araC/xylS-type" evidence="5">
    <location>
        <begin position="422"/>
        <end position="520"/>
    </location>
</feature>
<dbReference type="InterPro" id="IPR001789">
    <property type="entry name" value="Sig_transdc_resp-reg_receiver"/>
</dbReference>
<dbReference type="SMART" id="SM00448">
    <property type="entry name" value="REC"/>
    <property type="match status" value="1"/>
</dbReference>
<dbReference type="InterPro" id="IPR009057">
    <property type="entry name" value="Homeodomain-like_sf"/>
</dbReference>
<dbReference type="PRINTS" id="PR00032">
    <property type="entry name" value="HTHARAC"/>
</dbReference>
<keyword evidence="2" id="KW-0238">DNA-binding</keyword>
<evidence type="ECO:0000313" key="8">
    <source>
        <dbReference type="Proteomes" id="UP001589776"/>
    </source>
</evidence>
<evidence type="ECO:0000256" key="1">
    <source>
        <dbReference type="ARBA" id="ARBA00023015"/>
    </source>
</evidence>
<evidence type="ECO:0000256" key="3">
    <source>
        <dbReference type="ARBA" id="ARBA00023163"/>
    </source>
</evidence>
<feature type="domain" description="Response regulatory" evidence="6">
    <location>
        <begin position="3"/>
        <end position="120"/>
    </location>
</feature>
<dbReference type="InterPro" id="IPR041522">
    <property type="entry name" value="CdaR_GGDEF"/>
</dbReference>
<keyword evidence="1" id="KW-0805">Transcription regulation</keyword>
<sequence length="524" mass="60403">MYKLLIADDELREREGLELMVSRMMPCQFEILHAENGRKAIQIAEERRPDIIFMDIQMPGIQGLDAVKEINRMLPGARIILVTAHEYFAYAKEAVTLGIKEYILKPAKRDEIIHILRKLIHELDEERGKRREELEVKEKLNRLLPLAENEMALMLLMDSIHEFDCEQLAELLDIRWEQGYAMVLSFPFKEQQDWNVFQTRRKELYEGVKPYIKSQLGCLISPLIGSRMAIFIPAASWEAGKSPRAQSLNWGERLHAWIEASFGLSAAIGIGSLKKGFEGLRQSYQEAAAAASTASSAEPICHADDLLLNGGGRSRITPEEERKLLDSLYRQNREEAGMRFSQVLERLFAEAGDNVPQCRDEIIALLISITRQQVHWSPADLLAHFDSAANIAMLRQAAIEQMERILEEVGKEREKRKFHAVERARMYLAECYKSDISLEQTAEYVNLSPFYFSKLFKLQTGETFIDYITRLRINEAKRLLELEELSFKEICYEVGYNDPSYFSRIFKKTTGFTPSEYRQQSALL</sequence>
<keyword evidence="3" id="KW-0804">Transcription</keyword>
<organism evidence="7 8">
    <name type="scientific">Paenibacillus chartarius</name>
    <dbReference type="NCBI Taxonomy" id="747481"/>
    <lineage>
        <taxon>Bacteria</taxon>
        <taxon>Bacillati</taxon>
        <taxon>Bacillota</taxon>
        <taxon>Bacilli</taxon>
        <taxon>Bacillales</taxon>
        <taxon>Paenibacillaceae</taxon>
        <taxon>Paenibacillus</taxon>
    </lineage>
</organism>
<dbReference type="InterPro" id="IPR011006">
    <property type="entry name" value="CheY-like_superfamily"/>
</dbReference>
<accession>A0ABV6DR14</accession>
<proteinExistence type="predicted"/>
<dbReference type="EMBL" id="JBHLWN010000081">
    <property type="protein sequence ID" value="MFC0215080.1"/>
    <property type="molecule type" value="Genomic_DNA"/>
</dbReference>
<comment type="caution">
    <text evidence="7">The sequence shown here is derived from an EMBL/GenBank/DDBJ whole genome shotgun (WGS) entry which is preliminary data.</text>
</comment>
<dbReference type="PANTHER" id="PTHR43280">
    <property type="entry name" value="ARAC-FAMILY TRANSCRIPTIONAL REGULATOR"/>
    <property type="match status" value="1"/>
</dbReference>
<gene>
    <name evidence="7" type="ORF">ACFFK0_22035</name>
</gene>
<evidence type="ECO:0000259" key="5">
    <source>
        <dbReference type="PROSITE" id="PS01124"/>
    </source>
</evidence>
<evidence type="ECO:0000259" key="6">
    <source>
        <dbReference type="PROSITE" id="PS50110"/>
    </source>
</evidence>
<dbReference type="InterPro" id="IPR018062">
    <property type="entry name" value="HTH_AraC-typ_CS"/>
</dbReference>
<dbReference type="Gene3D" id="3.40.50.2300">
    <property type="match status" value="1"/>
</dbReference>
<dbReference type="PANTHER" id="PTHR43280:SF2">
    <property type="entry name" value="HTH-TYPE TRANSCRIPTIONAL REGULATOR EXSA"/>
    <property type="match status" value="1"/>
</dbReference>
<dbReference type="RefSeq" id="WP_377472521.1">
    <property type="nucleotide sequence ID" value="NZ_JBHLWN010000081.1"/>
</dbReference>
<dbReference type="PROSITE" id="PS50110">
    <property type="entry name" value="RESPONSE_REGULATORY"/>
    <property type="match status" value="1"/>
</dbReference>
<dbReference type="Pfam" id="PF12833">
    <property type="entry name" value="HTH_18"/>
    <property type="match status" value="1"/>
</dbReference>
<evidence type="ECO:0000313" key="7">
    <source>
        <dbReference type="EMBL" id="MFC0215080.1"/>
    </source>
</evidence>
<name>A0ABV6DR14_9BACL</name>
<feature type="modified residue" description="4-aspartylphosphate" evidence="4">
    <location>
        <position position="55"/>
    </location>
</feature>
<dbReference type="Pfam" id="PF17853">
    <property type="entry name" value="GGDEF_2"/>
    <property type="match status" value="1"/>
</dbReference>
<dbReference type="Gene3D" id="1.10.10.60">
    <property type="entry name" value="Homeodomain-like"/>
    <property type="match status" value="2"/>
</dbReference>
<protein>
    <submittedName>
        <fullName evidence="7">Helix-turn-helix domain-containing protein</fullName>
    </submittedName>
</protein>
<dbReference type="PROSITE" id="PS00041">
    <property type="entry name" value="HTH_ARAC_FAMILY_1"/>
    <property type="match status" value="1"/>
</dbReference>
<dbReference type="SUPFAM" id="SSF46689">
    <property type="entry name" value="Homeodomain-like"/>
    <property type="match status" value="2"/>
</dbReference>
<evidence type="ECO:0000256" key="4">
    <source>
        <dbReference type="PROSITE-ProRule" id="PRU00169"/>
    </source>
</evidence>
<dbReference type="Pfam" id="PF00072">
    <property type="entry name" value="Response_reg"/>
    <property type="match status" value="1"/>
</dbReference>
<dbReference type="CDD" id="cd17536">
    <property type="entry name" value="REC_YesN-like"/>
    <property type="match status" value="1"/>
</dbReference>